<dbReference type="GO" id="GO:0046872">
    <property type="term" value="F:metal ion binding"/>
    <property type="evidence" value="ECO:0007669"/>
    <property type="project" value="UniProtKB-KW"/>
</dbReference>
<dbReference type="PANTHER" id="PTHR12589">
    <property type="entry name" value="PYRUVOYL TETRAHYDROBIOPTERIN SYNTHASE"/>
    <property type="match status" value="1"/>
</dbReference>
<gene>
    <name evidence="5" type="ordered locus">Metin_1436</name>
</gene>
<sequence length="158" mass="18592">MRIKLDGLYSNLKFSSAHIIFGHETCGYIHGHSYYVDVELSGEKKGNFLCDFRIVKKIVKEICKRLDHKLLIPKFHKDLYYEIRDNKVYFKYKEKEYLIPVDDILLLPIPSTSAEDLAIYIADELYNRLKDHINLEYIEVSVNEGLGQKATYRKVVKE</sequence>
<dbReference type="STRING" id="573063.Metin_1436"/>
<comment type="cofactor">
    <cofactor evidence="1">
        <name>Zn(2+)</name>
        <dbReference type="ChEBI" id="CHEBI:29105"/>
    </cofactor>
</comment>
<protein>
    <submittedName>
        <fullName evidence="5">6-pyruvoyl tetrahydropterin synthase</fullName>
    </submittedName>
</protein>
<accession>D5VU31</accession>
<evidence type="ECO:0000256" key="4">
    <source>
        <dbReference type="ARBA" id="ARBA00023239"/>
    </source>
</evidence>
<name>D5VU31_METIM</name>
<proteinExistence type="predicted"/>
<keyword evidence="4" id="KW-0456">Lyase</keyword>
<keyword evidence="2" id="KW-0479">Metal-binding</keyword>
<dbReference type="RefSeq" id="WP_013100829.1">
    <property type="nucleotide sequence ID" value="NC_014122.1"/>
</dbReference>
<dbReference type="Pfam" id="PF01242">
    <property type="entry name" value="PTPS"/>
    <property type="match status" value="1"/>
</dbReference>
<dbReference type="eggNOG" id="arCOG02172">
    <property type="taxonomic scope" value="Archaea"/>
</dbReference>
<dbReference type="SUPFAM" id="SSF55620">
    <property type="entry name" value="Tetrahydrobiopterin biosynthesis enzymes-like"/>
    <property type="match status" value="1"/>
</dbReference>
<dbReference type="EMBL" id="CP002009">
    <property type="protein sequence ID" value="ADG14084.1"/>
    <property type="molecule type" value="Genomic_DNA"/>
</dbReference>
<dbReference type="AlphaFoldDB" id="D5VU31"/>
<keyword evidence="3" id="KW-0862">Zinc</keyword>
<reference evidence="5" key="1">
    <citation type="submission" date="2010-04" db="EMBL/GenBank/DDBJ databases">
        <title>Complete sequence of Methanocaldococcus infernus ME.</title>
        <authorList>
            <consortium name="US DOE Joint Genome Institute"/>
            <person name="Lucas S."/>
            <person name="Copeland A."/>
            <person name="Lapidus A."/>
            <person name="Cheng J.-F."/>
            <person name="Bruce D."/>
            <person name="Goodwin L."/>
            <person name="Pitluck S."/>
            <person name="Munk A.C."/>
            <person name="Detter J.C."/>
            <person name="Han C."/>
            <person name="Tapia R."/>
            <person name="Land M."/>
            <person name="Hauser L."/>
            <person name="Kyrpides N."/>
            <person name="Mikhailova N."/>
            <person name="Sieprawska-Lupa M."/>
            <person name="Whitman W.B."/>
            <person name="Woyke T."/>
        </authorList>
    </citation>
    <scope>NUCLEOTIDE SEQUENCE [LARGE SCALE GENOMIC DNA]</scope>
    <source>
        <strain evidence="5">ME</strain>
    </source>
</reference>
<dbReference type="OrthoDB" id="6529at2157"/>
<dbReference type="Proteomes" id="UP000002061">
    <property type="component" value="Chromosome"/>
</dbReference>
<dbReference type="HOGENOM" id="CLU_111016_3_0_2"/>
<dbReference type="InterPro" id="IPR038418">
    <property type="entry name" value="6-PTP_synth/QueD_sf"/>
</dbReference>
<dbReference type="PANTHER" id="PTHR12589:SF7">
    <property type="entry name" value="6-PYRUVOYL TETRAHYDROBIOPTERIN SYNTHASE"/>
    <property type="match status" value="1"/>
</dbReference>
<evidence type="ECO:0000256" key="3">
    <source>
        <dbReference type="ARBA" id="ARBA00022833"/>
    </source>
</evidence>
<keyword evidence="6" id="KW-1185">Reference proteome</keyword>
<evidence type="ECO:0000256" key="1">
    <source>
        <dbReference type="ARBA" id="ARBA00001947"/>
    </source>
</evidence>
<dbReference type="Gene3D" id="3.30.479.10">
    <property type="entry name" value="6-pyruvoyl tetrahydropterin synthase/QueD"/>
    <property type="match status" value="1"/>
</dbReference>
<evidence type="ECO:0000256" key="2">
    <source>
        <dbReference type="ARBA" id="ARBA00022723"/>
    </source>
</evidence>
<evidence type="ECO:0000313" key="6">
    <source>
        <dbReference type="Proteomes" id="UP000002061"/>
    </source>
</evidence>
<evidence type="ECO:0000313" key="5">
    <source>
        <dbReference type="EMBL" id="ADG14084.1"/>
    </source>
</evidence>
<dbReference type="InterPro" id="IPR007115">
    <property type="entry name" value="6-PTP_synth/QueD"/>
</dbReference>
<dbReference type="KEGG" id="mif:Metin_1436"/>
<dbReference type="GO" id="GO:0016829">
    <property type="term" value="F:lyase activity"/>
    <property type="evidence" value="ECO:0007669"/>
    <property type="project" value="UniProtKB-KW"/>
</dbReference>
<organism evidence="5 6">
    <name type="scientific">Methanocaldococcus infernus (strain DSM 11812 / JCM 15783 / ME)</name>
    <dbReference type="NCBI Taxonomy" id="573063"/>
    <lineage>
        <taxon>Archaea</taxon>
        <taxon>Methanobacteriati</taxon>
        <taxon>Methanobacteriota</taxon>
        <taxon>Methanomada group</taxon>
        <taxon>Methanococci</taxon>
        <taxon>Methanococcales</taxon>
        <taxon>Methanocaldococcaceae</taxon>
        <taxon>Methanocaldococcus</taxon>
    </lineage>
</organism>
<dbReference type="GeneID" id="9132475"/>